<gene>
    <name evidence="2" type="ORF">SBD_0145</name>
</gene>
<evidence type="ECO:0000313" key="3">
    <source>
        <dbReference type="Proteomes" id="UP000030760"/>
    </source>
</evidence>
<evidence type="ECO:0000256" key="1">
    <source>
        <dbReference type="SAM" id="MobiDB-lite"/>
    </source>
</evidence>
<proteinExistence type="predicted"/>
<accession>M3F766</accession>
<dbReference type="Proteomes" id="UP000030760">
    <property type="component" value="Unassembled WGS sequence"/>
</dbReference>
<sequence length="46" mass="5231">MHCLRTALPGENRALCDAEHRPGRSAPAAQEERTSVRRSRMLVDRE</sequence>
<reference evidence="3" key="1">
    <citation type="journal article" date="2013" name="Genome Announc.">
        <title>Draft Genome Sequence of Streptomyces bottropensis ATCC 25435, a Bottromycin-Producing Actinomycete.</title>
        <authorList>
            <person name="Zhang H."/>
            <person name="Zhou W."/>
            <person name="Zhuang Y."/>
            <person name="Liang X."/>
            <person name="Liu T."/>
        </authorList>
    </citation>
    <scope>NUCLEOTIDE SEQUENCE [LARGE SCALE GENOMIC DNA]</scope>
    <source>
        <strain evidence="3">ATCC 25435</strain>
    </source>
</reference>
<name>M3F766_9ACTN</name>
<feature type="compositionally biased region" description="Basic and acidic residues" evidence="1">
    <location>
        <begin position="30"/>
        <end position="46"/>
    </location>
</feature>
<protein>
    <submittedName>
        <fullName evidence="2">Uncharacterized protein</fullName>
    </submittedName>
</protein>
<evidence type="ECO:0000313" key="2">
    <source>
        <dbReference type="EMBL" id="EMF57473.1"/>
    </source>
</evidence>
<feature type="region of interest" description="Disordered" evidence="1">
    <location>
        <begin position="1"/>
        <end position="46"/>
    </location>
</feature>
<dbReference type="EMBL" id="KB405056">
    <property type="protein sequence ID" value="EMF57473.1"/>
    <property type="molecule type" value="Genomic_DNA"/>
</dbReference>
<organism evidence="2 3">
    <name type="scientific">Streptomyces bottropensis ATCC 25435</name>
    <dbReference type="NCBI Taxonomy" id="1054862"/>
    <lineage>
        <taxon>Bacteria</taxon>
        <taxon>Bacillati</taxon>
        <taxon>Actinomycetota</taxon>
        <taxon>Actinomycetes</taxon>
        <taxon>Kitasatosporales</taxon>
        <taxon>Streptomycetaceae</taxon>
        <taxon>Streptomyces</taxon>
    </lineage>
</organism>
<dbReference type="AlphaFoldDB" id="M3F766"/>